<comment type="caution">
    <text evidence="2">The sequence shown here is derived from an EMBL/GenBank/DDBJ whole genome shotgun (WGS) entry which is preliminary data.</text>
</comment>
<feature type="domain" description="Lysozyme inhibitor LprI-like N-terminal" evidence="1">
    <location>
        <begin position="97"/>
        <end position="187"/>
    </location>
</feature>
<evidence type="ECO:0000313" key="2">
    <source>
        <dbReference type="EMBL" id="KPY45689.1"/>
    </source>
</evidence>
<sequence length="200" mass="22603">MSTFPLPTSHSMLTPMWRIRAALIWRLIPAFANGWIGSKTSRGTWECWIDCNCGSRPVHDNSYLTYREKEYSMRFAITVLAALMALGVGCSAQAEDCDASQASMNQCAAKELSALDADLNTQYNAQMNWLKSPEKKQALKDAQRKWLALRDADCLYQVGKREDSGSIWPLLQTRCLAEQTRVRVNQLKAYVACRQEGCPR</sequence>
<name>A0A0Q0E0J9_PSESI</name>
<reference evidence="2 3" key="1">
    <citation type="submission" date="2015-09" db="EMBL/GenBank/DDBJ databases">
        <title>Genome announcement of multiple Pseudomonas syringae strains.</title>
        <authorList>
            <person name="Thakur S."/>
            <person name="Wang P.W."/>
            <person name="Gong Y."/>
            <person name="Weir B.S."/>
            <person name="Guttman D.S."/>
        </authorList>
    </citation>
    <scope>NUCLEOTIDE SEQUENCE [LARGE SCALE GENOMIC DNA]</scope>
    <source>
        <strain evidence="2 3">ICMP3882</strain>
    </source>
</reference>
<dbReference type="AlphaFoldDB" id="A0A0Q0E0J9"/>
<dbReference type="Pfam" id="PF07007">
    <property type="entry name" value="LprI"/>
    <property type="match status" value="1"/>
</dbReference>
<gene>
    <name evidence="2" type="ORF">ALO47_100439</name>
</gene>
<organism evidence="2 3">
    <name type="scientific">Pseudomonas syringae pv. ribicola</name>
    <dbReference type="NCBI Taxonomy" id="55398"/>
    <lineage>
        <taxon>Bacteria</taxon>
        <taxon>Pseudomonadati</taxon>
        <taxon>Pseudomonadota</taxon>
        <taxon>Gammaproteobacteria</taxon>
        <taxon>Pseudomonadales</taxon>
        <taxon>Pseudomonadaceae</taxon>
        <taxon>Pseudomonas</taxon>
    </lineage>
</organism>
<dbReference type="PANTHER" id="PTHR39176:SF1">
    <property type="entry name" value="PERIPLASMIC PROTEIN"/>
    <property type="match status" value="1"/>
</dbReference>
<protein>
    <submittedName>
        <fullName evidence="2">Putative Lipoprotein</fullName>
    </submittedName>
</protein>
<dbReference type="Proteomes" id="UP000050554">
    <property type="component" value="Unassembled WGS sequence"/>
</dbReference>
<accession>A0A0Q0E0J9</accession>
<evidence type="ECO:0000259" key="1">
    <source>
        <dbReference type="Pfam" id="PF07007"/>
    </source>
</evidence>
<dbReference type="Gene3D" id="1.20.1270.180">
    <property type="match status" value="1"/>
</dbReference>
<proteinExistence type="predicted"/>
<dbReference type="PANTHER" id="PTHR39176">
    <property type="entry name" value="PERIPLASMIC PROTEIN-RELATED"/>
    <property type="match status" value="1"/>
</dbReference>
<evidence type="ECO:0000313" key="3">
    <source>
        <dbReference type="Proteomes" id="UP000050554"/>
    </source>
</evidence>
<dbReference type="EMBL" id="LJRF01000139">
    <property type="protein sequence ID" value="KPY45689.1"/>
    <property type="molecule type" value="Genomic_DNA"/>
</dbReference>
<dbReference type="PATRIC" id="fig|55398.3.peg.2541"/>
<keyword evidence="2" id="KW-0449">Lipoprotein</keyword>
<dbReference type="InterPro" id="IPR009739">
    <property type="entry name" value="LprI-like_N"/>
</dbReference>